<feature type="domain" description="Fibronectin type-III" evidence="5">
    <location>
        <begin position="31"/>
        <end position="121"/>
    </location>
</feature>
<evidence type="ECO:0000259" key="5">
    <source>
        <dbReference type="PROSITE" id="PS50853"/>
    </source>
</evidence>
<evidence type="ECO:0000256" key="3">
    <source>
        <dbReference type="SAM" id="MobiDB-lite"/>
    </source>
</evidence>
<gene>
    <name evidence="6" type="ordered locus">Clole_0688</name>
</gene>
<dbReference type="SMART" id="SM00656">
    <property type="entry name" value="Amb_all"/>
    <property type="match status" value="1"/>
</dbReference>
<name>F2JNS3_CELLD</name>
<feature type="signal peptide" evidence="4">
    <location>
        <begin position="1"/>
        <end position="31"/>
    </location>
</feature>
<feature type="region of interest" description="Disordered" evidence="3">
    <location>
        <begin position="485"/>
        <end position="522"/>
    </location>
</feature>
<dbReference type="eggNOG" id="COG3866">
    <property type="taxonomic scope" value="Bacteria"/>
</dbReference>
<dbReference type="InterPro" id="IPR011050">
    <property type="entry name" value="Pectin_lyase_fold/virulence"/>
</dbReference>
<dbReference type="RefSeq" id="WP_013655722.1">
    <property type="nucleotide sequence ID" value="NC_015275.1"/>
</dbReference>
<dbReference type="EMBL" id="CP002582">
    <property type="protein sequence ID" value="ADZ82421.1"/>
    <property type="molecule type" value="Genomic_DNA"/>
</dbReference>
<dbReference type="GO" id="GO:0005576">
    <property type="term" value="C:extracellular region"/>
    <property type="evidence" value="ECO:0007669"/>
    <property type="project" value="UniProtKB-SubCell"/>
</dbReference>
<keyword evidence="2" id="KW-0964">Secreted</keyword>
<dbReference type="STRING" id="642492.Clole_0688"/>
<dbReference type="GO" id="GO:0000272">
    <property type="term" value="P:polysaccharide catabolic process"/>
    <property type="evidence" value="ECO:0007669"/>
    <property type="project" value="UniProtKB-KW"/>
</dbReference>
<dbReference type="InterPro" id="IPR013783">
    <property type="entry name" value="Ig-like_fold"/>
</dbReference>
<keyword evidence="7" id="KW-1185">Reference proteome</keyword>
<protein>
    <submittedName>
        <fullName evidence="6">Pectate lyase/Amb allergen</fullName>
    </submittedName>
</protein>
<keyword evidence="1 2" id="KW-0456">Lyase</keyword>
<dbReference type="InterPro" id="IPR002022">
    <property type="entry name" value="Pec_lyase"/>
</dbReference>
<dbReference type="GO" id="GO:0030570">
    <property type="term" value="F:pectate lyase activity"/>
    <property type="evidence" value="ECO:0007669"/>
    <property type="project" value="InterPro"/>
</dbReference>
<evidence type="ECO:0000313" key="7">
    <source>
        <dbReference type="Proteomes" id="UP000008467"/>
    </source>
</evidence>
<dbReference type="AlphaFoldDB" id="F2JNS3"/>
<dbReference type="Pfam" id="PF00544">
    <property type="entry name" value="Pectate_lyase_4"/>
    <property type="match status" value="1"/>
</dbReference>
<organism evidence="6 7">
    <name type="scientific">Cellulosilyticum lentocellum (strain ATCC 49066 / DSM 5427 / NCIMB 11756 / RHM5)</name>
    <name type="common">Clostridium lentocellum</name>
    <dbReference type="NCBI Taxonomy" id="642492"/>
    <lineage>
        <taxon>Bacteria</taxon>
        <taxon>Bacillati</taxon>
        <taxon>Bacillota</taxon>
        <taxon>Clostridia</taxon>
        <taxon>Lachnospirales</taxon>
        <taxon>Cellulosilyticaceae</taxon>
        <taxon>Cellulosilyticum</taxon>
    </lineage>
</organism>
<dbReference type="KEGG" id="cle:Clole_0688"/>
<feature type="compositionally biased region" description="Acidic residues" evidence="3">
    <location>
        <begin position="497"/>
        <end position="508"/>
    </location>
</feature>
<dbReference type="Gene3D" id="2.60.40.10">
    <property type="entry name" value="Immunoglobulins"/>
    <property type="match status" value="1"/>
</dbReference>
<keyword evidence="2" id="KW-0119">Carbohydrate metabolism</keyword>
<sequence length="636" mass="68793">MLKCLKKIFNYSLSVFVALSTMTVSSSSLLAASSLTLKSSGAWFESAYAEWEQYSGASSYNVYYKSSSNDYTKVDKELVRGTRVDIPGLKGDTVYTIKVVPMVSGSEVTSATAQFSVTPATYDRSGYAFFNGTTTGGYNEDGTVKSNANIVYVTDATKDSVQLNGYTGIANILSESARKNDKTPLVVRFIGTINVPKGATSYPENMVKIKAADNVTLEGIGPDANISKWGFCFQRSSNIEVRNLDFYWYPEDAMGFESNCSRVWVHNNTIRTGHQDNPSESDKAHGDGGTDFKYTDYVTVSYNHYDNCAKTSLCGLKENATYRLTFHHNFFDGTGSRTPRVRYFDIHVYNNYYKGVSTYGIGASVNSNIFSENNYFEDTNKPMVISMQGNGGTTFSSENGGTIKAYGNKLVNCTNYLPGTDYYEATSRDQIINFSANKGGSTYNNFDTNASKFYTNKYVLHSADAAKEIVMKYAGRMKGSVSDSIIIPGTGGGNDDGGNDDGGNDDGGNDNNHPGDSSDSVALGTYELNKSTLPKTECTVNNITFNLRSVESSGVKLRSNNTITFKVASSCTLKIEASGKGVIVSSTDGQINYNGSNSNSVTTNSGSITMTLTAGTYKITGAESGSNTVITSITLQ</sequence>
<keyword evidence="2" id="KW-0624">Polysaccharide degradation</keyword>
<dbReference type="PANTHER" id="PTHR31683:SF18">
    <property type="entry name" value="PECTATE LYASE 21-RELATED"/>
    <property type="match status" value="1"/>
</dbReference>
<dbReference type="PANTHER" id="PTHR31683">
    <property type="entry name" value="PECTATE LYASE 18-RELATED"/>
    <property type="match status" value="1"/>
</dbReference>
<proteinExistence type="inferred from homology"/>
<keyword evidence="4" id="KW-0732">Signal</keyword>
<evidence type="ECO:0000256" key="2">
    <source>
        <dbReference type="RuleBase" id="RU361173"/>
    </source>
</evidence>
<dbReference type="CDD" id="cd00063">
    <property type="entry name" value="FN3"/>
    <property type="match status" value="1"/>
</dbReference>
<dbReference type="HOGENOM" id="CLU_430053_0_0_9"/>
<evidence type="ECO:0000256" key="4">
    <source>
        <dbReference type="SAM" id="SignalP"/>
    </source>
</evidence>
<evidence type="ECO:0000256" key="1">
    <source>
        <dbReference type="ARBA" id="ARBA00023239"/>
    </source>
</evidence>
<dbReference type="InterPro" id="IPR045032">
    <property type="entry name" value="PEL"/>
</dbReference>
<comment type="similarity">
    <text evidence="2">Belongs to the polysaccharide lyase 1 family.</text>
</comment>
<dbReference type="PROSITE" id="PS50853">
    <property type="entry name" value="FN3"/>
    <property type="match status" value="1"/>
</dbReference>
<dbReference type="Gene3D" id="2.160.20.10">
    <property type="entry name" value="Single-stranded right-handed beta-helix, Pectin lyase-like"/>
    <property type="match status" value="1"/>
</dbReference>
<accession>F2JNS3</accession>
<reference evidence="6 7" key="1">
    <citation type="journal article" date="2011" name="J. Bacteriol.">
        <title>Complete genome sequence of the cellulose-degrading bacterium Cellulosilyticum lentocellum.</title>
        <authorList>
            <consortium name="US DOE Joint Genome Institute"/>
            <person name="Miller D.A."/>
            <person name="Suen G."/>
            <person name="Bruce D."/>
            <person name="Copeland A."/>
            <person name="Cheng J.F."/>
            <person name="Detter C."/>
            <person name="Goodwin L.A."/>
            <person name="Han C.S."/>
            <person name="Hauser L.J."/>
            <person name="Land M.L."/>
            <person name="Lapidus A."/>
            <person name="Lucas S."/>
            <person name="Meincke L."/>
            <person name="Pitluck S."/>
            <person name="Tapia R."/>
            <person name="Teshima H."/>
            <person name="Woyke T."/>
            <person name="Fox B.G."/>
            <person name="Angert E.R."/>
            <person name="Currie C.R."/>
        </authorList>
    </citation>
    <scope>NUCLEOTIDE SEQUENCE [LARGE SCALE GENOMIC DNA]</scope>
    <source>
        <strain evidence="7">ATCC 49066 / DSM 5427 / NCIMB 11756 / RHM5</strain>
    </source>
</reference>
<evidence type="ECO:0000313" key="6">
    <source>
        <dbReference type="EMBL" id="ADZ82421.1"/>
    </source>
</evidence>
<comment type="subcellular location">
    <subcellularLocation>
        <location evidence="2">Secreted</location>
    </subcellularLocation>
</comment>
<feature type="chain" id="PRO_5003279305" evidence="4">
    <location>
        <begin position="32"/>
        <end position="636"/>
    </location>
</feature>
<dbReference type="InterPro" id="IPR012334">
    <property type="entry name" value="Pectin_lyas_fold"/>
</dbReference>
<dbReference type="SUPFAM" id="SSF51126">
    <property type="entry name" value="Pectin lyase-like"/>
    <property type="match status" value="1"/>
</dbReference>
<dbReference type="InterPro" id="IPR003961">
    <property type="entry name" value="FN3_dom"/>
</dbReference>
<dbReference type="Proteomes" id="UP000008467">
    <property type="component" value="Chromosome"/>
</dbReference>